<dbReference type="STRING" id="1071381.G8BXJ7"/>
<dbReference type="GO" id="GO:0031146">
    <property type="term" value="P:SCF-dependent proteasomal ubiquitin-dependent protein catabolic process"/>
    <property type="evidence" value="ECO:0007669"/>
    <property type="project" value="EnsemblFungi"/>
</dbReference>
<evidence type="ECO:0000256" key="1">
    <source>
        <dbReference type="PROSITE-ProRule" id="PRU00235"/>
    </source>
</evidence>
<keyword evidence="3" id="KW-1185">Reference proteome</keyword>
<dbReference type="KEGG" id="tpf:TPHA_0I01190"/>
<dbReference type="InterPro" id="IPR051553">
    <property type="entry name" value="Ran_GTPase-activating"/>
</dbReference>
<dbReference type="HOGENOM" id="CLU_460835_0_0_1"/>
<dbReference type="GO" id="GO:0019005">
    <property type="term" value="C:SCF ubiquitin ligase complex"/>
    <property type="evidence" value="ECO:0007669"/>
    <property type="project" value="EnsemblFungi"/>
</dbReference>
<dbReference type="GeneID" id="11534360"/>
<dbReference type="PROSITE" id="PS50012">
    <property type="entry name" value="RCC1_3"/>
    <property type="match status" value="2"/>
</dbReference>
<name>G8BXJ7_TETPH</name>
<dbReference type="SUPFAM" id="SSF50985">
    <property type="entry name" value="RCC1/BLIP-II"/>
    <property type="match status" value="1"/>
</dbReference>
<dbReference type="PROSITE" id="PS00626">
    <property type="entry name" value="RCC1_2"/>
    <property type="match status" value="1"/>
</dbReference>
<dbReference type="SUPFAM" id="SSF81383">
    <property type="entry name" value="F-box domain"/>
    <property type="match status" value="1"/>
</dbReference>
<dbReference type="Pfam" id="PF13540">
    <property type="entry name" value="RCC1_2"/>
    <property type="match status" value="2"/>
</dbReference>
<dbReference type="OrthoDB" id="61110at2759"/>
<evidence type="ECO:0000313" key="3">
    <source>
        <dbReference type="Proteomes" id="UP000005666"/>
    </source>
</evidence>
<protein>
    <recommendedName>
        <fullName evidence="4">F-box domain-containing protein</fullName>
    </recommendedName>
</protein>
<dbReference type="OMA" id="MGDYHYL"/>
<proteinExistence type="predicted"/>
<gene>
    <name evidence="2" type="primary">TPHA0I01190</name>
    <name evidence="2" type="ordered locus">TPHA_0I01190</name>
</gene>
<dbReference type="Proteomes" id="UP000005666">
    <property type="component" value="Chromosome 9"/>
</dbReference>
<dbReference type="PANTHER" id="PTHR45982">
    <property type="entry name" value="REGULATOR OF CHROMOSOME CONDENSATION"/>
    <property type="match status" value="1"/>
</dbReference>
<sequence length="599" mass="67122">MSINHEENEDNSLLNPDIIQAALPFLSPTDLKNLSLTNKYFNKLLNYSSSDTLWHELYHKVYNTRYTDDEPFQTALTNEYRNYPSMIMAGKFTDCSWHDIFKLRSKNTHMYTWGCLKHGRLGYDVGSNPKLTEDQLNQSGFRVKSGVNQPVMVPWITINEDNSNLNDFSVAEVSGGGFSFQILTKSGKLFSTGSTFSGGYNGPGPINDEIDYNPFRSLIENLENSLPRIRIGGRMDINTTGVMGGRAMRNFGPTPASNVPQPTVIPGQPHSDIYSGLMELEKTTNTTLDGNSNIRRMFPRNVFDFYTDTSNKVTRVNEKKMESVRFVAVSSGRSHFLALDENNKLYSWDTKDLDHGVQLGFKDIDLNEHPIIKISCGWNFSCAYIYNIGLVVWKAREALKKGQLISNVDYEIIPNTSDNCAENKILDFTCLKDNRVLFITNKGDKLFDYFNGEITSSPVHLDNNIIKISSCFSSLVLFTTAQCFKIDIRGSILDFDNIMPIQLDDTDDTIVSLASGDFHSLALTQKGNLYSWGLESQLSGCLGLGLPDSIVQEERVGIYENNGRNIRVLNPSKIKLEDDCVAIAVAAGGWQSSALIVKK</sequence>
<dbReference type="eggNOG" id="ENOG502QUVE">
    <property type="taxonomic scope" value="Eukaryota"/>
</dbReference>
<feature type="repeat" description="RCC1" evidence="1">
    <location>
        <begin position="527"/>
        <end position="598"/>
    </location>
</feature>
<dbReference type="Gene3D" id="2.130.10.30">
    <property type="entry name" value="Regulator of chromosome condensation 1/beta-lactamase-inhibitor protein II"/>
    <property type="match status" value="2"/>
</dbReference>
<accession>G8BXJ7</accession>
<dbReference type="InterPro" id="IPR036047">
    <property type="entry name" value="F-box-like_dom_sf"/>
</dbReference>
<dbReference type="PANTHER" id="PTHR45982:SF6">
    <property type="entry name" value="SCF-ASSOCIATED FACTOR 1"/>
    <property type="match status" value="1"/>
</dbReference>
<dbReference type="AlphaFoldDB" id="G8BXJ7"/>
<reference evidence="2 3" key="1">
    <citation type="journal article" date="2011" name="Proc. Natl. Acad. Sci. U.S.A.">
        <title>Evolutionary erosion of yeast sex chromosomes by mating-type switching accidents.</title>
        <authorList>
            <person name="Gordon J.L."/>
            <person name="Armisen D."/>
            <person name="Proux-Wera E."/>
            <person name="Oheigeartaigh S.S."/>
            <person name="Byrne K.P."/>
            <person name="Wolfe K.H."/>
        </authorList>
    </citation>
    <scope>NUCLEOTIDE SEQUENCE [LARGE SCALE GENOMIC DNA]</scope>
    <source>
        <strain evidence="3">ATCC 24235 / CBS 4417 / NBRC 1672 / NRRL Y-8282 / UCD 70-5</strain>
    </source>
</reference>
<dbReference type="RefSeq" id="XP_003687059.1">
    <property type="nucleotide sequence ID" value="XM_003687011.1"/>
</dbReference>
<dbReference type="GO" id="GO:0004842">
    <property type="term" value="F:ubiquitin-protein transferase activity"/>
    <property type="evidence" value="ECO:0007669"/>
    <property type="project" value="EnsemblFungi"/>
</dbReference>
<feature type="repeat" description="RCC1" evidence="1">
    <location>
        <begin position="108"/>
        <end position="186"/>
    </location>
</feature>
<dbReference type="GO" id="GO:0005737">
    <property type="term" value="C:cytoplasm"/>
    <property type="evidence" value="ECO:0007669"/>
    <property type="project" value="TreeGrafter"/>
</dbReference>
<dbReference type="InterPro" id="IPR009091">
    <property type="entry name" value="RCC1/BLIP-II"/>
</dbReference>
<dbReference type="EMBL" id="HE612864">
    <property type="protein sequence ID" value="CCE64625.1"/>
    <property type="molecule type" value="Genomic_DNA"/>
</dbReference>
<evidence type="ECO:0008006" key="4">
    <source>
        <dbReference type="Google" id="ProtNLM"/>
    </source>
</evidence>
<organism evidence="2 3">
    <name type="scientific">Tetrapisispora phaffii (strain ATCC 24235 / CBS 4417 / NBRC 1672 / NRRL Y-8282 / UCD 70-5)</name>
    <name type="common">Yeast</name>
    <name type="synonym">Fabospora phaffii</name>
    <dbReference type="NCBI Taxonomy" id="1071381"/>
    <lineage>
        <taxon>Eukaryota</taxon>
        <taxon>Fungi</taxon>
        <taxon>Dikarya</taxon>
        <taxon>Ascomycota</taxon>
        <taxon>Saccharomycotina</taxon>
        <taxon>Saccharomycetes</taxon>
        <taxon>Saccharomycetales</taxon>
        <taxon>Saccharomycetaceae</taxon>
        <taxon>Tetrapisispora</taxon>
    </lineage>
</organism>
<dbReference type="GO" id="GO:0005085">
    <property type="term" value="F:guanyl-nucleotide exchange factor activity"/>
    <property type="evidence" value="ECO:0007669"/>
    <property type="project" value="TreeGrafter"/>
</dbReference>
<dbReference type="InterPro" id="IPR000408">
    <property type="entry name" value="Reg_chr_condens"/>
</dbReference>
<evidence type="ECO:0000313" key="2">
    <source>
        <dbReference type="EMBL" id="CCE64625.1"/>
    </source>
</evidence>